<comment type="caution">
    <text evidence="1">The sequence shown here is derived from an EMBL/GenBank/DDBJ whole genome shotgun (WGS) entry which is preliminary data.</text>
</comment>
<sequence>MIELKIEKKGLQELVLGLKNFGRDISLLEEPLNDSARYMQQQAIANFATSGALMQEGGWPPLRETTKKLKAKYYPGAPIMVRSGTLKRSFEIIGPKIGENTGEIEVKNPVEYAPYHQFSMNEARLPRRILLRFQKQQAQDIINIFTRWIDKITNKNFK</sequence>
<organism evidence="1">
    <name type="scientific">marine sediment metagenome</name>
    <dbReference type="NCBI Taxonomy" id="412755"/>
    <lineage>
        <taxon>unclassified sequences</taxon>
        <taxon>metagenomes</taxon>
        <taxon>ecological metagenomes</taxon>
    </lineage>
</organism>
<proteinExistence type="predicted"/>
<protein>
    <recommendedName>
        <fullName evidence="2">Phage virion morphogenesis protein</fullName>
    </recommendedName>
</protein>
<reference evidence="1" key="1">
    <citation type="journal article" date="2014" name="Front. Microbiol.">
        <title>High frequency of phylogenetically diverse reductive dehalogenase-homologous genes in deep subseafloor sedimentary metagenomes.</title>
        <authorList>
            <person name="Kawai M."/>
            <person name="Futagami T."/>
            <person name="Toyoda A."/>
            <person name="Takaki Y."/>
            <person name="Nishi S."/>
            <person name="Hori S."/>
            <person name="Arai W."/>
            <person name="Tsubouchi T."/>
            <person name="Morono Y."/>
            <person name="Uchiyama I."/>
            <person name="Ito T."/>
            <person name="Fujiyama A."/>
            <person name="Inagaki F."/>
            <person name="Takami H."/>
        </authorList>
    </citation>
    <scope>NUCLEOTIDE SEQUENCE</scope>
    <source>
        <strain evidence="1">Expedition CK06-06</strain>
    </source>
</reference>
<dbReference type="EMBL" id="BARS01006491">
    <property type="protein sequence ID" value="GAF69364.1"/>
    <property type="molecule type" value="Genomic_DNA"/>
</dbReference>
<gene>
    <name evidence="1" type="ORF">S01H1_12628</name>
</gene>
<accession>X0RKL7</accession>
<evidence type="ECO:0008006" key="2">
    <source>
        <dbReference type="Google" id="ProtNLM"/>
    </source>
</evidence>
<name>X0RKL7_9ZZZZ</name>
<evidence type="ECO:0000313" key="1">
    <source>
        <dbReference type="EMBL" id="GAF69364.1"/>
    </source>
</evidence>
<dbReference type="AlphaFoldDB" id="X0RKL7"/>